<dbReference type="AlphaFoldDB" id="A0A0F9PJH6"/>
<sequence>MVDKTAVEDKAGRAIHPLPDWVFGEPVLAQDGNGVADWVSKQASPLFQKGTGYLIRMNTGTQSGDDWAAGYIPVNRLPIYQFNEAMWSWYQTNAEAYGMNMVIWLQDPTDFDKRVEVTQAPSGSTLETGAGWNAHELDKTVTQFFYYGEVTGSNLTAGTQYTWEQFQSDLIFKSWDIYRISLEWGWYSTGTFENAYLADLSLERQNIVIQPSTRELLLLDNAVPFEVRVSKAIDASIGAYAANDVVNDDDCSVTATYWTLTNMAKEKGGEGIIDFASIFSETENISPRLKFILFNAVPTGELTDNSANTNPIKGDRSKWVGTISWSALDAVSANVASVALASPSTVGGLSIKYKCAAGSTTLYAVLVTLDIFTQTATDDIEINLSGFHL</sequence>
<dbReference type="EMBL" id="LAZR01005290">
    <property type="protein sequence ID" value="KKN01171.1"/>
    <property type="molecule type" value="Genomic_DNA"/>
</dbReference>
<organism evidence="1">
    <name type="scientific">marine sediment metagenome</name>
    <dbReference type="NCBI Taxonomy" id="412755"/>
    <lineage>
        <taxon>unclassified sequences</taxon>
        <taxon>metagenomes</taxon>
        <taxon>ecological metagenomes</taxon>
    </lineage>
</organism>
<protein>
    <submittedName>
        <fullName evidence="1">Uncharacterized protein</fullName>
    </submittedName>
</protein>
<name>A0A0F9PJH6_9ZZZZ</name>
<gene>
    <name evidence="1" type="ORF">LCGC14_1130400</name>
</gene>
<proteinExistence type="predicted"/>
<evidence type="ECO:0000313" key="1">
    <source>
        <dbReference type="EMBL" id="KKN01171.1"/>
    </source>
</evidence>
<reference evidence="1" key="1">
    <citation type="journal article" date="2015" name="Nature">
        <title>Complex archaea that bridge the gap between prokaryotes and eukaryotes.</title>
        <authorList>
            <person name="Spang A."/>
            <person name="Saw J.H."/>
            <person name="Jorgensen S.L."/>
            <person name="Zaremba-Niedzwiedzka K."/>
            <person name="Martijn J."/>
            <person name="Lind A.E."/>
            <person name="van Eijk R."/>
            <person name="Schleper C."/>
            <person name="Guy L."/>
            <person name="Ettema T.J."/>
        </authorList>
    </citation>
    <scope>NUCLEOTIDE SEQUENCE</scope>
</reference>
<comment type="caution">
    <text evidence="1">The sequence shown here is derived from an EMBL/GenBank/DDBJ whole genome shotgun (WGS) entry which is preliminary data.</text>
</comment>
<accession>A0A0F9PJH6</accession>